<dbReference type="InterPro" id="IPR014043">
    <property type="entry name" value="Acyl_transferase_dom"/>
</dbReference>
<feature type="compositionally biased region" description="Low complexity" evidence="5">
    <location>
        <begin position="372"/>
        <end position="392"/>
    </location>
</feature>
<feature type="compositionally biased region" description="Gly residues" evidence="5">
    <location>
        <begin position="280"/>
        <end position="292"/>
    </location>
</feature>
<evidence type="ECO:0000256" key="4">
    <source>
        <dbReference type="ARBA" id="ARBA00048462"/>
    </source>
</evidence>
<feature type="domain" description="Malonyl-CoA:ACP transacylase (MAT)" evidence="6">
    <location>
        <begin position="340"/>
        <end position="835"/>
    </location>
</feature>
<feature type="compositionally biased region" description="Low complexity" evidence="5">
    <location>
        <begin position="7"/>
        <end position="27"/>
    </location>
</feature>
<reference evidence="7 8" key="1">
    <citation type="submission" date="2014-09" db="EMBL/GenBank/DDBJ databases">
        <authorList>
            <person name="Magalhaes I.L.F."/>
            <person name="Oliveira U."/>
            <person name="Santos F.R."/>
            <person name="Vidigal T.H.D.A."/>
            <person name="Brescovit A.D."/>
            <person name="Santos A.J."/>
        </authorList>
    </citation>
    <scope>NUCLEOTIDE SEQUENCE [LARGE SCALE GENOMIC DNA]</scope>
</reference>
<proteinExistence type="predicted"/>
<keyword evidence="3" id="KW-0012">Acyltransferase</keyword>
<evidence type="ECO:0000256" key="3">
    <source>
        <dbReference type="ARBA" id="ARBA00023315"/>
    </source>
</evidence>
<feature type="compositionally biased region" description="Polar residues" evidence="5">
    <location>
        <begin position="297"/>
        <end position="310"/>
    </location>
</feature>
<dbReference type="SUPFAM" id="SSF55048">
    <property type="entry name" value="Probable ACP-binding domain of malonyl-CoA ACP transacylase"/>
    <property type="match status" value="1"/>
</dbReference>
<feature type="compositionally biased region" description="Basic and acidic residues" evidence="5">
    <location>
        <begin position="134"/>
        <end position="161"/>
    </location>
</feature>
<dbReference type="SUPFAM" id="SSF52151">
    <property type="entry name" value="FabD/lysophospholipase-like"/>
    <property type="match status" value="1"/>
</dbReference>
<dbReference type="EC" id="2.3.1.39" evidence="1"/>
<evidence type="ECO:0000256" key="5">
    <source>
        <dbReference type="SAM" id="MobiDB-lite"/>
    </source>
</evidence>
<dbReference type="OrthoDB" id="1929172at2759"/>
<protein>
    <recommendedName>
        <fullName evidence="1">[acyl-carrier-protein] S-malonyltransferase</fullName>
        <ecNumber evidence="1">2.3.1.39</ecNumber>
    </recommendedName>
</protein>
<feature type="compositionally biased region" description="Basic and acidic residues" evidence="5">
    <location>
        <begin position="583"/>
        <end position="593"/>
    </location>
</feature>
<feature type="region of interest" description="Disordered" evidence="5">
    <location>
        <begin position="271"/>
        <end position="332"/>
    </location>
</feature>
<sequence length="850" mass="89955">MSRDVRPSNSNSRSRNSNSNSNSNSAPPARPARRSDLDTRAAHSSSRASTSHAHARNVNAVASASASSIRLAHFSSAAPLHQSLGPCSPASSLRTKTTLHPAPSSSSSSSTSDSSQAGPAGSGSGSGSRSGPALEREMDEMGAKGQKKDAQRSSREAEEQRGNVVQSAKADVHTHARMPSKSTSGTGAVVGYGKRRSASPPTPQAGRAHGEVHDADADADSKIVRSYRHEYAPTSRTTRPLPIHTYSSPSSSFNASAAGIANAPSARSAEAHGSLSRIHGLGGSAAGSGAGSGSASNAQEQTQMQSSVAQAHQGDGAATTTTTTATTGSSGMRRKKTALIFPGQGSQYVTMANDVYRRFRSARHVWHEAEESLSSLASPSSSSRSSSSSSSKRSSKSVPGQDGAQREAFEEVLRGTWQGTEGVQRLMPGLGADVRKRGWLRDMVFSGDQLTLTLPYNSLPSILVCSLSILSVLRQDFSRDLILDHASLAAGHGAGVYAALVGSSSLALDDAVRLTRFQGVREHLNTLEHTTLFPEGCKRPESVFETWAFANSGSGKGQETILAQSGEADIDVVKSESAAQVRRKTDSPSDGDHSPCSSATMETDTQGRRIVKGWKRSQMSGVMVRPGKLLAAMQVVRDTQKDISAGRVEDVAQDEVVEIANINNNLQLVLSGTRVGVSLASDRIRQQSLGARAVNLPVGGPYHSSLMNRASDDLREAIRCLPLMRSEGYGIVSSVSQGASLLREAEDIRADLMGYSSKVVRWLESIDKLVEQGVQRFVCLGPGRACAHLLSKELAHKDRLRMSQGLQPAEYEVWSITSVEDIEQLGTLLSLLSDQDAPQRSDARVDVASP</sequence>
<feature type="region of interest" description="Disordered" evidence="5">
    <location>
        <begin position="1"/>
        <end position="67"/>
    </location>
</feature>
<dbReference type="InterPro" id="IPR016035">
    <property type="entry name" value="Acyl_Trfase/lysoPLipase"/>
</dbReference>
<feature type="compositionally biased region" description="Basic and acidic residues" evidence="5">
    <location>
        <begin position="208"/>
        <end position="231"/>
    </location>
</feature>
<dbReference type="PANTHER" id="PTHR42681">
    <property type="entry name" value="MALONYL-COA-ACYL CARRIER PROTEIN TRANSACYLASE, MITOCHONDRIAL"/>
    <property type="match status" value="1"/>
</dbReference>
<evidence type="ECO:0000256" key="2">
    <source>
        <dbReference type="ARBA" id="ARBA00022679"/>
    </source>
</evidence>
<feature type="compositionally biased region" description="Polar residues" evidence="5">
    <location>
        <begin position="595"/>
        <end position="604"/>
    </location>
</feature>
<dbReference type="PANTHER" id="PTHR42681:SF1">
    <property type="entry name" value="MALONYL-COA-ACYL CARRIER PROTEIN TRANSACYLASE, MITOCHONDRIAL"/>
    <property type="match status" value="1"/>
</dbReference>
<feature type="compositionally biased region" description="Low complexity" evidence="5">
    <location>
        <begin position="104"/>
        <end position="119"/>
    </location>
</feature>
<dbReference type="GO" id="GO:0004314">
    <property type="term" value="F:[acyl-carrier-protein] S-malonyltransferase activity"/>
    <property type="evidence" value="ECO:0007669"/>
    <property type="project" value="UniProtKB-EC"/>
</dbReference>
<dbReference type="GO" id="GO:0005739">
    <property type="term" value="C:mitochondrion"/>
    <property type="evidence" value="ECO:0007669"/>
    <property type="project" value="TreeGrafter"/>
</dbReference>
<dbReference type="InterPro" id="IPR016036">
    <property type="entry name" value="Malonyl_transacylase_ACP-bd"/>
</dbReference>
<feature type="region of interest" description="Disordered" evidence="5">
    <location>
        <begin position="85"/>
        <end position="251"/>
    </location>
</feature>
<dbReference type="GO" id="GO:0006633">
    <property type="term" value="P:fatty acid biosynthetic process"/>
    <property type="evidence" value="ECO:0007669"/>
    <property type="project" value="TreeGrafter"/>
</dbReference>
<dbReference type="InterPro" id="IPR001227">
    <property type="entry name" value="Ac_transferase_dom_sf"/>
</dbReference>
<accession>A0A0P1BC96</accession>
<dbReference type="STRING" id="401625.A0A0P1BC96"/>
<feature type="region of interest" description="Disordered" evidence="5">
    <location>
        <begin position="574"/>
        <end position="607"/>
    </location>
</feature>
<feature type="compositionally biased region" description="Polar residues" evidence="5">
    <location>
        <begin position="89"/>
        <end position="98"/>
    </location>
</feature>
<evidence type="ECO:0000256" key="1">
    <source>
        <dbReference type="ARBA" id="ARBA00013258"/>
    </source>
</evidence>
<dbReference type="EMBL" id="CCYA01000204">
    <property type="protein sequence ID" value="CEH13107.1"/>
    <property type="molecule type" value="Genomic_DNA"/>
</dbReference>
<feature type="region of interest" description="Disordered" evidence="5">
    <location>
        <begin position="371"/>
        <end position="405"/>
    </location>
</feature>
<evidence type="ECO:0000259" key="6">
    <source>
        <dbReference type="SMART" id="SM00827"/>
    </source>
</evidence>
<dbReference type="SMART" id="SM00827">
    <property type="entry name" value="PKS_AT"/>
    <property type="match status" value="1"/>
</dbReference>
<dbReference type="AlphaFoldDB" id="A0A0P1BC96"/>
<organism evidence="7 8">
    <name type="scientific">Ceraceosorus bombacis</name>
    <dbReference type="NCBI Taxonomy" id="401625"/>
    <lineage>
        <taxon>Eukaryota</taxon>
        <taxon>Fungi</taxon>
        <taxon>Dikarya</taxon>
        <taxon>Basidiomycota</taxon>
        <taxon>Ustilaginomycotina</taxon>
        <taxon>Exobasidiomycetes</taxon>
        <taxon>Ceraceosorales</taxon>
        <taxon>Ceraceosoraceae</taxon>
        <taxon>Ceraceosorus</taxon>
    </lineage>
</organism>
<dbReference type="Gene3D" id="3.40.366.10">
    <property type="entry name" value="Malonyl-Coenzyme A Acyl Carrier Protein, domain 2"/>
    <property type="match status" value="2"/>
</dbReference>
<dbReference type="Gene3D" id="3.30.70.250">
    <property type="entry name" value="Malonyl-CoA ACP transacylase, ACP-binding"/>
    <property type="match status" value="1"/>
</dbReference>
<keyword evidence="2" id="KW-0808">Transferase</keyword>
<dbReference type="InterPro" id="IPR050858">
    <property type="entry name" value="Mal-CoA-ACP_Trans/PKS_FabD"/>
</dbReference>
<evidence type="ECO:0000313" key="8">
    <source>
        <dbReference type="Proteomes" id="UP000054845"/>
    </source>
</evidence>
<name>A0A0P1BC96_9BASI</name>
<comment type="catalytic activity">
    <reaction evidence="4">
        <text>holo-[ACP] + malonyl-CoA = malonyl-[ACP] + CoA</text>
        <dbReference type="Rhea" id="RHEA:41792"/>
        <dbReference type="Rhea" id="RHEA-COMP:9623"/>
        <dbReference type="Rhea" id="RHEA-COMP:9685"/>
        <dbReference type="ChEBI" id="CHEBI:57287"/>
        <dbReference type="ChEBI" id="CHEBI:57384"/>
        <dbReference type="ChEBI" id="CHEBI:64479"/>
        <dbReference type="ChEBI" id="CHEBI:78449"/>
        <dbReference type="EC" id="2.3.1.39"/>
    </reaction>
</comment>
<evidence type="ECO:0000313" key="7">
    <source>
        <dbReference type="EMBL" id="CEH13107.1"/>
    </source>
</evidence>
<keyword evidence="8" id="KW-1185">Reference proteome</keyword>
<dbReference type="Proteomes" id="UP000054845">
    <property type="component" value="Unassembled WGS sequence"/>
</dbReference>
<feature type="compositionally biased region" description="Low complexity" evidence="5">
    <location>
        <begin position="42"/>
        <end position="67"/>
    </location>
</feature>
<feature type="compositionally biased region" description="Low complexity" evidence="5">
    <location>
        <begin position="317"/>
        <end position="327"/>
    </location>
</feature>